<feature type="non-terminal residue" evidence="13">
    <location>
        <position position="520"/>
    </location>
</feature>
<evidence type="ECO:0000256" key="3">
    <source>
        <dbReference type="ARBA" id="ARBA00018753"/>
    </source>
</evidence>
<dbReference type="InterPro" id="IPR015413">
    <property type="entry name" value="Methionyl/Leucyl_tRNA_Synth"/>
</dbReference>
<comment type="similarity">
    <text evidence="10">Belongs to the class-I aminoacyl-tRNA synthetase family.</text>
</comment>
<dbReference type="AlphaFoldDB" id="A0A7V0QRI4"/>
<dbReference type="Proteomes" id="UP000885660">
    <property type="component" value="Unassembled WGS sequence"/>
</dbReference>
<dbReference type="GO" id="GO:0004825">
    <property type="term" value="F:methionine-tRNA ligase activity"/>
    <property type="evidence" value="ECO:0007669"/>
    <property type="project" value="UniProtKB-EC"/>
</dbReference>
<dbReference type="PANTHER" id="PTHR43326:SF1">
    <property type="entry name" value="METHIONINE--TRNA LIGASE, MITOCHONDRIAL"/>
    <property type="match status" value="1"/>
</dbReference>
<dbReference type="InterPro" id="IPR014758">
    <property type="entry name" value="Met-tRNA_synth"/>
</dbReference>
<gene>
    <name evidence="13" type="primary">metG</name>
    <name evidence="13" type="ORF">ENG47_06025</name>
</gene>
<evidence type="ECO:0000259" key="12">
    <source>
        <dbReference type="Pfam" id="PF19303"/>
    </source>
</evidence>
<dbReference type="FunFam" id="2.170.220.10:FF:000002">
    <property type="entry name" value="Methionine--tRNA ligase"/>
    <property type="match status" value="1"/>
</dbReference>
<feature type="domain" description="Methionyl/Leucyl tRNA synthetase" evidence="11">
    <location>
        <begin position="155"/>
        <end position="358"/>
    </location>
</feature>
<dbReference type="InterPro" id="IPR009080">
    <property type="entry name" value="tRNAsynth_Ia_anticodon-bd"/>
</dbReference>
<proteinExistence type="inferred from homology"/>
<sequence length="520" mass="60526">MGKFYITTPVYYVNDAPHLGHAYTTIAADTISRYKRLCGDKVLFLTGTDEHGNKILQAAKEKGLSPIELADRMVNRFKNLWDKLLISYDDFIRTTEPRHTRVVESIFLKLYEKGDIYKGKYSGWYCVPCESFWLESQLKDGKKCPECGREVIKLEEDSYFFRLSAYQEKLLDYYSRHPDFVQPPTRMREVLEFVKRGLKDLSVTRLNLEWGISCPVDKSHSIYVWIDALINYISALGYSLNEEKFSFFWPADVHLVGKDILKFHAIIWPALLMALDIELPRMVFAHGWWMMKGEKMSKSKKNVIDPSWIVDKFGPDYLRYFLLREVPFGEDGNFSPSLFTKRVNSDLANDLGNLLNRSLHLIIRDYQGKIPSPYHQAPEDKELKLKLNSLLPKVDRFMNNLSFSQALSSIWEIVRMANLYLDRSAPWRLIKNGKKERAGSILYNVLDLMRILSVVLFPFIPRGAGKIWEQLGLQADIEKQNLKETVNWGRLPSGTRVKGASPIFPRIKEENFYEIKREDK</sequence>
<dbReference type="InterPro" id="IPR014729">
    <property type="entry name" value="Rossmann-like_a/b/a_fold"/>
</dbReference>
<dbReference type="Pfam" id="PF19303">
    <property type="entry name" value="Anticodon_3"/>
    <property type="match status" value="1"/>
</dbReference>
<evidence type="ECO:0000256" key="7">
    <source>
        <dbReference type="ARBA" id="ARBA00022917"/>
    </source>
</evidence>
<protein>
    <recommendedName>
        <fullName evidence="3">Methionine--tRNA ligase</fullName>
        <ecNumber evidence="2">6.1.1.10</ecNumber>
    </recommendedName>
    <alternativeName>
        <fullName evidence="9">Methionyl-tRNA synthetase</fullName>
    </alternativeName>
</protein>
<evidence type="ECO:0000256" key="2">
    <source>
        <dbReference type="ARBA" id="ARBA00012838"/>
    </source>
</evidence>
<keyword evidence="4 10" id="KW-0436">Ligase</keyword>
<evidence type="ECO:0000256" key="4">
    <source>
        <dbReference type="ARBA" id="ARBA00022598"/>
    </source>
</evidence>
<dbReference type="PRINTS" id="PR01041">
    <property type="entry name" value="TRNASYNTHMET"/>
</dbReference>
<name>A0A7V0QRI4_UNCAE</name>
<comment type="function">
    <text evidence="1">Is required not only for elongation of protein synthesis but also for the initiation of all mRNA translation through initiator tRNA(fMet) aminoacylation.</text>
</comment>
<dbReference type="SUPFAM" id="SSF47323">
    <property type="entry name" value="Anticodon-binding domain of a subclass of class I aminoacyl-tRNA synthetases"/>
    <property type="match status" value="1"/>
</dbReference>
<dbReference type="CDD" id="cd00814">
    <property type="entry name" value="MetRS_core"/>
    <property type="match status" value="1"/>
</dbReference>
<dbReference type="GO" id="GO:0005524">
    <property type="term" value="F:ATP binding"/>
    <property type="evidence" value="ECO:0007669"/>
    <property type="project" value="UniProtKB-KW"/>
</dbReference>
<dbReference type="Gene3D" id="1.10.730.10">
    <property type="entry name" value="Isoleucyl-tRNA Synthetase, Domain 1"/>
    <property type="match status" value="1"/>
</dbReference>
<keyword evidence="5 10" id="KW-0547">Nucleotide-binding</keyword>
<dbReference type="HAMAP" id="MF_01228">
    <property type="entry name" value="Met_tRNA_synth_type2"/>
    <property type="match status" value="1"/>
</dbReference>
<dbReference type="Gene3D" id="2.170.220.10">
    <property type="match status" value="1"/>
</dbReference>
<dbReference type="Gene3D" id="3.40.50.620">
    <property type="entry name" value="HUPs"/>
    <property type="match status" value="1"/>
</dbReference>
<organism evidence="13">
    <name type="scientific">Aerophobetes bacterium</name>
    <dbReference type="NCBI Taxonomy" id="2030807"/>
    <lineage>
        <taxon>Bacteria</taxon>
        <taxon>Candidatus Aerophobota</taxon>
    </lineage>
</organism>
<dbReference type="Pfam" id="PF09334">
    <property type="entry name" value="tRNA-synt_1g"/>
    <property type="match status" value="2"/>
</dbReference>
<dbReference type="SUPFAM" id="SSF52374">
    <property type="entry name" value="Nucleotidylyl transferase"/>
    <property type="match status" value="1"/>
</dbReference>
<evidence type="ECO:0000256" key="8">
    <source>
        <dbReference type="ARBA" id="ARBA00023146"/>
    </source>
</evidence>
<dbReference type="InterPro" id="IPR041872">
    <property type="entry name" value="Anticodon_Met"/>
</dbReference>
<evidence type="ECO:0000256" key="5">
    <source>
        <dbReference type="ARBA" id="ARBA00022741"/>
    </source>
</evidence>
<dbReference type="EMBL" id="DRBC01000362">
    <property type="protein sequence ID" value="HDN85290.1"/>
    <property type="molecule type" value="Genomic_DNA"/>
</dbReference>
<reference evidence="13" key="1">
    <citation type="journal article" date="2020" name="mSystems">
        <title>Genome- and Community-Level Interaction Insights into Carbon Utilization and Element Cycling Functions of Hydrothermarchaeota in Hydrothermal Sediment.</title>
        <authorList>
            <person name="Zhou Z."/>
            <person name="Liu Y."/>
            <person name="Xu W."/>
            <person name="Pan J."/>
            <person name="Luo Z.H."/>
            <person name="Li M."/>
        </authorList>
    </citation>
    <scope>NUCLEOTIDE SEQUENCE [LARGE SCALE GENOMIC DNA]</scope>
    <source>
        <strain evidence="13">HyVt-219</strain>
    </source>
</reference>
<dbReference type="NCBIfam" id="NF008900">
    <property type="entry name" value="PRK12267.1"/>
    <property type="match status" value="1"/>
</dbReference>
<evidence type="ECO:0000256" key="6">
    <source>
        <dbReference type="ARBA" id="ARBA00022840"/>
    </source>
</evidence>
<evidence type="ECO:0000259" key="11">
    <source>
        <dbReference type="Pfam" id="PF09334"/>
    </source>
</evidence>
<keyword evidence="7 10" id="KW-0648">Protein biosynthesis</keyword>
<keyword evidence="8 10" id="KW-0030">Aminoacyl-tRNA synthetase</keyword>
<evidence type="ECO:0000313" key="13">
    <source>
        <dbReference type="EMBL" id="HDN85290.1"/>
    </source>
</evidence>
<dbReference type="InterPro" id="IPR023457">
    <property type="entry name" value="Met-tRNA_synth_2"/>
</dbReference>
<dbReference type="NCBIfam" id="TIGR00398">
    <property type="entry name" value="metG"/>
    <property type="match status" value="1"/>
</dbReference>
<dbReference type="GO" id="GO:0006431">
    <property type="term" value="P:methionyl-tRNA aminoacylation"/>
    <property type="evidence" value="ECO:0007669"/>
    <property type="project" value="InterPro"/>
</dbReference>
<evidence type="ECO:0000256" key="9">
    <source>
        <dbReference type="ARBA" id="ARBA00030904"/>
    </source>
</evidence>
<dbReference type="PANTHER" id="PTHR43326">
    <property type="entry name" value="METHIONYL-TRNA SYNTHETASE"/>
    <property type="match status" value="1"/>
</dbReference>
<dbReference type="CDD" id="cd07957">
    <property type="entry name" value="Anticodon_Ia_Met"/>
    <property type="match status" value="1"/>
</dbReference>
<feature type="domain" description="Methionyl-tRNA synthetase anticodon-binding" evidence="12">
    <location>
        <begin position="371"/>
        <end position="514"/>
    </location>
</feature>
<dbReference type="InterPro" id="IPR033911">
    <property type="entry name" value="MetRS_core"/>
</dbReference>
<comment type="caution">
    <text evidence="13">The sequence shown here is derived from an EMBL/GenBank/DDBJ whole genome shotgun (WGS) entry which is preliminary data.</text>
</comment>
<evidence type="ECO:0000256" key="10">
    <source>
        <dbReference type="RuleBase" id="RU363039"/>
    </source>
</evidence>
<accession>A0A7V0QRI4</accession>
<dbReference type="EC" id="6.1.1.10" evidence="2"/>
<evidence type="ECO:0000256" key="1">
    <source>
        <dbReference type="ARBA" id="ARBA00003314"/>
    </source>
</evidence>
<keyword evidence="6 10" id="KW-0067">ATP-binding</keyword>
<feature type="domain" description="Methionyl/Leucyl tRNA synthetase" evidence="11">
    <location>
        <begin position="5"/>
        <end position="150"/>
    </location>
</feature>